<organism evidence="4 5">
    <name type="scientific">Williamwhitmania taraxaci</name>
    <dbReference type="NCBI Taxonomy" id="1640674"/>
    <lineage>
        <taxon>Bacteria</taxon>
        <taxon>Pseudomonadati</taxon>
        <taxon>Bacteroidota</taxon>
        <taxon>Bacteroidia</taxon>
        <taxon>Bacteroidales</taxon>
        <taxon>Williamwhitmaniaceae</taxon>
        <taxon>Williamwhitmania</taxon>
    </lineage>
</organism>
<evidence type="ECO:0000259" key="3">
    <source>
        <dbReference type="Pfam" id="PF05193"/>
    </source>
</evidence>
<dbReference type="EMBL" id="FMYP01000017">
    <property type="protein sequence ID" value="SDC09704.1"/>
    <property type="molecule type" value="Genomic_DNA"/>
</dbReference>
<reference evidence="4 5" key="1">
    <citation type="submission" date="2016-09" db="EMBL/GenBank/DDBJ databases">
        <authorList>
            <person name="Capua I."/>
            <person name="De Benedictis P."/>
            <person name="Joannis T."/>
            <person name="Lombin L.H."/>
            <person name="Cattoli G."/>
        </authorList>
    </citation>
    <scope>NUCLEOTIDE SEQUENCE [LARGE SCALE GENOMIC DNA]</scope>
    <source>
        <strain evidence="4 5">A7P-90m</strain>
    </source>
</reference>
<name>A0A1G6ITB2_9BACT</name>
<sequence length="407" mass="45866">MQEFDILTLSNGIRFIHWRNASKIIHCGITINTGTRDEFENEHGLAHFIEHVIFKGTTHRKAYHVISRLEDVGGDLNAYTAKEETCIYATVLANDFERSAELISDILFNSTFPERELAKEKEVVFDEINSYKDSPAELIFDDFEEQVFANAPIGRNILGTKKNLKTFTKQSIQTFMQRTYNTDQMVFSSVGDIPFSKVKKVAEKYFGGFPANPRLFTRTPFNGYSPSVIEKHKSTYQAHCIVGNLAYDLKNEKRIALHLLINILGGPGMNSRLNLSLRERHGLAYNVEASYTPYSDTGIVSVYFGTDKENIDRSMSIVQKELTKIRTVSISDLLLFKAKKQLVGQLAIAAESNEGQMLSIGKSLLVYNSVDSLEEVAQKLETVTAMDLITTANEIFAPTQLATLIFR</sequence>
<dbReference type="Pfam" id="PF05193">
    <property type="entry name" value="Peptidase_M16_C"/>
    <property type="match status" value="1"/>
</dbReference>
<accession>A0A1G6ITB2</accession>
<dbReference type="Gene3D" id="3.30.830.10">
    <property type="entry name" value="Metalloenzyme, LuxS/M16 peptidase-like"/>
    <property type="match status" value="2"/>
</dbReference>
<comment type="similarity">
    <text evidence="1">Belongs to the peptidase M16 family.</text>
</comment>
<evidence type="ECO:0000313" key="4">
    <source>
        <dbReference type="EMBL" id="SDC09704.1"/>
    </source>
</evidence>
<dbReference type="InterPro" id="IPR011765">
    <property type="entry name" value="Pept_M16_N"/>
</dbReference>
<dbReference type="InterPro" id="IPR011249">
    <property type="entry name" value="Metalloenz_LuxS/M16"/>
</dbReference>
<dbReference type="RefSeq" id="WP_092437057.1">
    <property type="nucleotide sequence ID" value="NZ_FMYP01000017.1"/>
</dbReference>
<dbReference type="InterPro" id="IPR007863">
    <property type="entry name" value="Peptidase_M16_C"/>
</dbReference>
<evidence type="ECO:0000259" key="2">
    <source>
        <dbReference type="Pfam" id="PF00675"/>
    </source>
</evidence>
<dbReference type="Proteomes" id="UP000199452">
    <property type="component" value="Unassembled WGS sequence"/>
</dbReference>
<feature type="domain" description="Peptidase M16 C-terminal" evidence="3">
    <location>
        <begin position="167"/>
        <end position="342"/>
    </location>
</feature>
<dbReference type="AlphaFoldDB" id="A0A1G6ITB2"/>
<evidence type="ECO:0000313" key="5">
    <source>
        <dbReference type="Proteomes" id="UP000199452"/>
    </source>
</evidence>
<keyword evidence="5" id="KW-1185">Reference proteome</keyword>
<protein>
    <submittedName>
        <fullName evidence="4">Predicted Zn-dependent peptidase</fullName>
    </submittedName>
</protein>
<dbReference type="GO" id="GO:0046872">
    <property type="term" value="F:metal ion binding"/>
    <property type="evidence" value="ECO:0007669"/>
    <property type="project" value="InterPro"/>
</dbReference>
<dbReference type="InterPro" id="IPR050361">
    <property type="entry name" value="MPP/UQCRC_Complex"/>
</dbReference>
<dbReference type="PANTHER" id="PTHR11851">
    <property type="entry name" value="METALLOPROTEASE"/>
    <property type="match status" value="1"/>
</dbReference>
<dbReference type="OrthoDB" id="9811314at2"/>
<evidence type="ECO:0000256" key="1">
    <source>
        <dbReference type="ARBA" id="ARBA00007261"/>
    </source>
</evidence>
<feature type="domain" description="Peptidase M16 N-terminal" evidence="2">
    <location>
        <begin position="23"/>
        <end position="161"/>
    </location>
</feature>
<gene>
    <name evidence="4" type="ORF">SAMN05216323_101721</name>
</gene>
<proteinExistence type="inferred from homology"/>
<dbReference type="STRING" id="1640674.SAMN05216323_101721"/>
<dbReference type="PANTHER" id="PTHR11851:SF49">
    <property type="entry name" value="MITOCHONDRIAL-PROCESSING PEPTIDASE SUBUNIT ALPHA"/>
    <property type="match status" value="1"/>
</dbReference>
<dbReference type="SUPFAM" id="SSF63411">
    <property type="entry name" value="LuxS/MPP-like metallohydrolase"/>
    <property type="match status" value="2"/>
</dbReference>
<dbReference type="Pfam" id="PF00675">
    <property type="entry name" value="Peptidase_M16"/>
    <property type="match status" value="1"/>
</dbReference>